<dbReference type="PANTHER" id="PTHR11977:SF45">
    <property type="entry name" value="SUPERVILLIN"/>
    <property type="match status" value="1"/>
</dbReference>
<evidence type="ECO:0000259" key="3">
    <source>
        <dbReference type="PROSITE" id="PS51089"/>
    </source>
</evidence>
<organism evidence="4 5">
    <name type="scientific">Caenorhabditis bovis</name>
    <dbReference type="NCBI Taxonomy" id="2654633"/>
    <lineage>
        <taxon>Eukaryota</taxon>
        <taxon>Metazoa</taxon>
        <taxon>Ecdysozoa</taxon>
        <taxon>Nematoda</taxon>
        <taxon>Chromadorea</taxon>
        <taxon>Rhabditida</taxon>
        <taxon>Rhabditina</taxon>
        <taxon>Rhabditomorpha</taxon>
        <taxon>Rhabditoidea</taxon>
        <taxon>Rhabditidae</taxon>
        <taxon>Peloderinae</taxon>
        <taxon>Caenorhabditis</taxon>
    </lineage>
</organism>
<feature type="compositionally biased region" description="Basic residues" evidence="2">
    <location>
        <begin position="122"/>
        <end position="132"/>
    </location>
</feature>
<dbReference type="InterPro" id="IPR003128">
    <property type="entry name" value="Villin_headpiece"/>
</dbReference>
<dbReference type="PROSITE" id="PS51089">
    <property type="entry name" value="HP"/>
    <property type="match status" value="1"/>
</dbReference>
<proteinExistence type="inferred from homology"/>
<accession>A0A8S1F5B1</accession>
<dbReference type="Pfam" id="PF00626">
    <property type="entry name" value="Gelsolin"/>
    <property type="match status" value="2"/>
</dbReference>
<dbReference type="GO" id="GO:0051014">
    <property type="term" value="P:actin filament severing"/>
    <property type="evidence" value="ECO:0007669"/>
    <property type="project" value="TreeGrafter"/>
</dbReference>
<comment type="similarity">
    <text evidence="1">Belongs to the villin/gelsolin family.</text>
</comment>
<dbReference type="InterPro" id="IPR007123">
    <property type="entry name" value="Gelsolin-like_dom"/>
</dbReference>
<dbReference type="InterPro" id="IPR007122">
    <property type="entry name" value="Villin/Gelsolin"/>
</dbReference>
<keyword evidence="5" id="KW-1185">Reference proteome</keyword>
<protein>
    <recommendedName>
        <fullName evidence="3">HP domain-containing protein</fullName>
    </recommendedName>
</protein>
<evidence type="ECO:0000256" key="1">
    <source>
        <dbReference type="ARBA" id="ARBA00008418"/>
    </source>
</evidence>
<dbReference type="GO" id="GO:0008154">
    <property type="term" value="P:actin polymerization or depolymerization"/>
    <property type="evidence" value="ECO:0007669"/>
    <property type="project" value="TreeGrafter"/>
</dbReference>
<dbReference type="GO" id="GO:0005737">
    <property type="term" value="C:cytoplasm"/>
    <property type="evidence" value="ECO:0007669"/>
    <property type="project" value="TreeGrafter"/>
</dbReference>
<evidence type="ECO:0000313" key="4">
    <source>
        <dbReference type="EMBL" id="CAB3407057.1"/>
    </source>
</evidence>
<dbReference type="OrthoDB" id="28894at2759"/>
<gene>
    <name evidence="4" type="ORF">CBOVIS_LOCUS9039</name>
</gene>
<feature type="domain" description="HP" evidence="3">
    <location>
        <begin position="805"/>
        <end position="869"/>
    </location>
</feature>
<dbReference type="InterPro" id="IPR036886">
    <property type="entry name" value="Villin_headpiece_dom_sf"/>
</dbReference>
<sequence>MIAQLKQSLSQNAAFEKRCSEKPMAEQSIRDRLKALTDSANLWQQKTQKPVLPLFRRKSSAALKEIQLGKNAASEPSSIDISSGLNTFFKATHSCSQTHYEPEHVDLDAISNAVTPLLTAPRRPRGPNRKRSGLQSDSRTKLEAVKINESNFVEPVKDHEKIETQEAAIAVLKNAKTLLKSPTKKSDYPEVMLIQIRGSKHVDVRLVAPKMTSIHENACFILVHHKNLLKYEGVYSNILEKTKTTQLCIEITGKADLNCTVETATHVNEYQKHMLQRFLSNSENEPTTSKPIEDNNNAMDFGGYEPFENVAAKLNLVFRIANDKSAQACSRSERLSIAILQPDETLIFDFGTEIYVWSGRNSNKLTTAYATEYAKQLINKPLKSAKAVIGEDELDRRPDWILFRKLHQGVLDTLFKAKFSDWKDEEGPMTTCRPQPLFKIKKEESIAVDKSNDDVESEELAEKLRSETSLEPLMILEDQEIDRRMQDVVPEDMSLWYLSGEVLTPVEFTSTFLSTRCYVLKWQYRIQKSGIRRITTGKAEERETGRSRMAFFYWLGERTTPKQHGLCALRIKDIDKENSPRIRVVQGNEPALFLALFQGKFVVRCDSTVKPKKLFVVTGANTSEVSLREIDDESQKLRSHAVYVEENEAETTLICGAFSSRTQVQLALSAVGGEPKIEVEGDSQRKWVNSEGRERSMRVWRIFENKAEMVEHLSGHADCSFTFDARILADDMMLIDVGGALWLWTPEVVTTFALKLADKYWKGRNGPARVIYRNGEPEAFKALFQKWEETEEKGPDAQNLRKLLSERCRHFTVKELRERTNLPAGMNLKRLESYLSDTDFQEVFQMSRTEFYAMKAWKQNEARKKVGLF</sequence>
<dbReference type="InterPro" id="IPR029006">
    <property type="entry name" value="ADF-H/Gelsolin-like_dom_sf"/>
</dbReference>
<feature type="region of interest" description="Disordered" evidence="2">
    <location>
        <begin position="116"/>
        <end position="139"/>
    </location>
</feature>
<dbReference type="SUPFAM" id="SSF55753">
    <property type="entry name" value="Actin depolymerizing proteins"/>
    <property type="match status" value="3"/>
</dbReference>
<dbReference type="GO" id="GO:0051015">
    <property type="term" value="F:actin filament binding"/>
    <property type="evidence" value="ECO:0007669"/>
    <property type="project" value="InterPro"/>
</dbReference>
<dbReference type="Gene3D" id="1.10.950.10">
    <property type="entry name" value="Villin headpiece domain"/>
    <property type="match status" value="1"/>
</dbReference>
<dbReference type="EMBL" id="CADEPM010000006">
    <property type="protein sequence ID" value="CAB3407057.1"/>
    <property type="molecule type" value="Genomic_DNA"/>
</dbReference>
<dbReference type="PANTHER" id="PTHR11977">
    <property type="entry name" value="VILLIN"/>
    <property type="match status" value="1"/>
</dbReference>
<reference evidence="4 5" key="1">
    <citation type="submission" date="2020-04" db="EMBL/GenBank/DDBJ databases">
        <authorList>
            <person name="Laetsch R D."/>
            <person name="Stevens L."/>
            <person name="Kumar S."/>
            <person name="Blaxter L. M."/>
        </authorList>
    </citation>
    <scope>NUCLEOTIDE SEQUENCE [LARGE SCALE GENOMIC DNA]</scope>
</reference>
<comment type="caution">
    <text evidence="4">The sequence shown here is derived from an EMBL/GenBank/DDBJ whole genome shotgun (WGS) entry which is preliminary data.</text>
</comment>
<evidence type="ECO:0000256" key="2">
    <source>
        <dbReference type="SAM" id="MobiDB-lite"/>
    </source>
</evidence>
<dbReference type="SUPFAM" id="SSF47050">
    <property type="entry name" value="VHP, Villin headpiece domain"/>
    <property type="match status" value="1"/>
</dbReference>
<evidence type="ECO:0000313" key="5">
    <source>
        <dbReference type="Proteomes" id="UP000494206"/>
    </source>
</evidence>
<name>A0A8S1F5B1_9PELO</name>
<dbReference type="GO" id="GO:0051016">
    <property type="term" value="P:barbed-end actin filament capping"/>
    <property type="evidence" value="ECO:0007669"/>
    <property type="project" value="TreeGrafter"/>
</dbReference>
<dbReference type="GO" id="GO:0005546">
    <property type="term" value="F:phosphatidylinositol-4,5-bisphosphate binding"/>
    <property type="evidence" value="ECO:0007669"/>
    <property type="project" value="TreeGrafter"/>
</dbReference>
<dbReference type="SMART" id="SM00153">
    <property type="entry name" value="VHP"/>
    <property type="match status" value="1"/>
</dbReference>
<dbReference type="Proteomes" id="UP000494206">
    <property type="component" value="Unassembled WGS sequence"/>
</dbReference>
<dbReference type="GO" id="GO:0015629">
    <property type="term" value="C:actin cytoskeleton"/>
    <property type="evidence" value="ECO:0007669"/>
    <property type="project" value="TreeGrafter"/>
</dbReference>
<dbReference type="AlphaFoldDB" id="A0A8S1F5B1"/>
<dbReference type="SMART" id="SM00262">
    <property type="entry name" value="GEL"/>
    <property type="match status" value="3"/>
</dbReference>
<dbReference type="Gene3D" id="3.40.20.10">
    <property type="entry name" value="Severin"/>
    <property type="match status" value="4"/>
</dbReference>
<dbReference type="Pfam" id="PF02209">
    <property type="entry name" value="VHP"/>
    <property type="match status" value="1"/>
</dbReference>